<dbReference type="NCBIfam" id="TIGR00109">
    <property type="entry name" value="hemH"/>
    <property type="match status" value="1"/>
</dbReference>
<evidence type="ECO:0000256" key="9">
    <source>
        <dbReference type="HAMAP-Rule" id="MF_00323"/>
    </source>
</evidence>
<dbReference type="Gene3D" id="3.40.50.1400">
    <property type="match status" value="2"/>
</dbReference>
<dbReference type="AlphaFoldDB" id="A0A2N9YCI6"/>
<evidence type="ECO:0000256" key="7">
    <source>
        <dbReference type="ARBA" id="ARBA00023244"/>
    </source>
</evidence>
<dbReference type="InterPro" id="IPR033659">
    <property type="entry name" value="Ferrochelatase_N"/>
</dbReference>
<dbReference type="STRING" id="288004.AL038_00935"/>
<dbReference type="GO" id="GO:0004325">
    <property type="term" value="F:ferrochelatase activity"/>
    <property type="evidence" value="ECO:0007669"/>
    <property type="project" value="UniProtKB-UniRule"/>
</dbReference>
<protein>
    <recommendedName>
        <fullName evidence="9 10">Ferrochelatase</fullName>
        <ecNumber evidence="9 10">4.98.1.1</ecNumber>
    </recommendedName>
    <alternativeName>
        <fullName evidence="9">Heme synthase</fullName>
    </alternativeName>
    <alternativeName>
        <fullName evidence="9">Protoheme ferro-lyase</fullName>
    </alternativeName>
</protein>
<evidence type="ECO:0000256" key="4">
    <source>
        <dbReference type="ARBA" id="ARBA00023004"/>
    </source>
</evidence>
<evidence type="ECO:0000313" key="11">
    <source>
        <dbReference type="EMBL" id="AUI68136.1"/>
    </source>
</evidence>
<dbReference type="UniPathway" id="UPA00252">
    <property type="reaction ID" value="UER00325"/>
</dbReference>
<reference evidence="12" key="1">
    <citation type="submission" date="2016-12" db="EMBL/GenBank/DDBJ databases">
        <title>Complete Genome Sequence of Beggiatoa leptomitiformis D-401.</title>
        <authorList>
            <person name="Fomenkov A."/>
            <person name="Vincze T."/>
            <person name="Grabovich M."/>
            <person name="Anton B.P."/>
            <person name="Dubinina G."/>
            <person name="Orlova M."/>
            <person name="Belousova E."/>
            <person name="Roberts R.J."/>
        </authorList>
    </citation>
    <scope>NUCLEOTIDE SEQUENCE [LARGE SCALE GENOMIC DNA]</scope>
    <source>
        <strain evidence="12">D-401</strain>
    </source>
</reference>
<dbReference type="FunFam" id="3.40.50.1400:FF:000002">
    <property type="entry name" value="Ferrochelatase"/>
    <property type="match status" value="1"/>
</dbReference>
<dbReference type="HAMAP" id="MF_00323">
    <property type="entry name" value="Ferrochelatase"/>
    <property type="match status" value="1"/>
</dbReference>
<accession>A0A2N9YCI6</accession>
<comment type="function">
    <text evidence="9 10">Catalyzes the ferrous insertion into protoporphyrin IX.</text>
</comment>
<evidence type="ECO:0000256" key="2">
    <source>
        <dbReference type="ARBA" id="ARBA00022490"/>
    </source>
</evidence>
<proteinExistence type="inferred from homology"/>
<keyword evidence="12" id="KW-1185">Reference proteome</keyword>
<dbReference type="EMBL" id="CP018889">
    <property type="protein sequence ID" value="AUI68136.1"/>
    <property type="molecule type" value="Genomic_DNA"/>
</dbReference>
<dbReference type="InterPro" id="IPR019772">
    <property type="entry name" value="Ferrochelatase_AS"/>
</dbReference>
<dbReference type="InterPro" id="IPR001015">
    <property type="entry name" value="Ferrochelatase"/>
</dbReference>
<dbReference type="CDD" id="cd03411">
    <property type="entry name" value="Ferrochelatase_N"/>
    <property type="match status" value="1"/>
</dbReference>
<dbReference type="PANTHER" id="PTHR11108">
    <property type="entry name" value="FERROCHELATASE"/>
    <property type="match status" value="1"/>
</dbReference>
<dbReference type="PANTHER" id="PTHR11108:SF1">
    <property type="entry name" value="FERROCHELATASE, MITOCHONDRIAL"/>
    <property type="match status" value="1"/>
</dbReference>
<sequence>MKSYLNTTNYNHNTIPTTGVLLMNLGTPDAPTAPALRRYLAEFLADPRITELPRWLWWFILHGIILRTRPAKSAKKYQQIWTDAGSPLLATSYIQVDKLQAILAEKFQSPVVVAMGMRYGNPSIAAGLEQLRQAQAQRILCLPLYPQYSSASTGSTFDALGDALKTWRWIPDIHFITHYHDFPPYIHALANSIQTHWATHGQPDKLLFSFHGIPKRFFLSGDPYHCECYKTARLVAEQLGLTEAQWQVVFQSRFGREEWLKPYTDETLIHLAKTGVKRVAVICAGFSVDCLETLEEIDIENRALFLQNGGETFHYIPALNADDLHIQALAALVIKYTQGFEDKSLITLQNEAEQRVKLAEKRQS</sequence>
<keyword evidence="3 9" id="KW-0479">Metal-binding</keyword>
<dbReference type="OrthoDB" id="9809741at2"/>
<keyword evidence="6 9" id="KW-0456">Lyase</keyword>
<feature type="binding site" evidence="9">
    <location>
        <position position="211"/>
    </location>
    <ligand>
        <name>Fe(2+)</name>
        <dbReference type="ChEBI" id="CHEBI:29033"/>
    </ligand>
</feature>
<evidence type="ECO:0000313" key="12">
    <source>
        <dbReference type="Proteomes" id="UP000234271"/>
    </source>
</evidence>
<gene>
    <name evidence="9" type="primary">hemH</name>
    <name evidence="11" type="ORF">BLE401_05110</name>
</gene>
<comment type="subcellular location">
    <subcellularLocation>
        <location evidence="9 10">Cytoplasm</location>
    </subcellularLocation>
</comment>
<dbReference type="PROSITE" id="PS00534">
    <property type="entry name" value="FERROCHELATASE"/>
    <property type="match status" value="1"/>
</dbReference>
<dbReference type="GO" id="GO:0046872">
    <property type="term" value="F:metal ion binding"/>
    <property type="evidence" value="ECO:0007669"/>
    <property type="project" value="UniProtKB-KW"/>
</dbReference>
<dbReference type="GO" id="GO:0006783">
    <property type="term" value="P:heme biosynthetic process"/>
    <property type="evidence" value="ECO:0007669"/>
    <property type="project" value="UniProtKB-UniRule"/>
</dbReference>
<organism evidence="11 12">
    <name type="scientific">Beggiatoa leptomitoformis</name>
    <dbReference type="NCBI Taxonomy" id="288004"/>
    <lineage>
        <taxon>Bacteria</taxon>
        <taxon>Pseudomonadati</taxon>
        <taxon>Pseudomonadota</taxon>
        <taxon>Gammaproteobacteria</taxon>
        <taxon>Thiotrichales</taxon>
        <taxon>Thiotrichaceae</taxon>
        <taxon>Beggiatoa</taxon>
    </lineage>
</organism>
<dbReference type="Pfam" id="PF00762">
    <property type="entry name" value="Ferrochelatase"/>
    <property type="match status" value="1"/>
</dbReference>
<keyword evidence="4 9" id="KW-0408">Iron</keyword>
<dbReference type="SUPFAM" id="SSF53800">
    <property type="entry name" value="Chelatase"/>
    <property type="match status" value="1"/>
</dbReference>
<keyword evidence="7 9" id="KW-0627">Porphyrin biosynthesis</keyword>
<dbReference type="KEGG" id="blep:AL038_00935"/>
<name>A0A2N9YCI6_9GAMM</name>
<comment type="catalytic activity">
    <reaction evidence="8">
        <text>Fe-coproporphyrin III + 2 H(+) = coproporphyrin III + Fe(2+)</text>
        <dbReference type="Rhea" id="RHEA:49572"/>
        <dbReference type="ChEBI" id="CHEBI:15378"/>
        <dbReference type="ChEBI" id="CHEBI:29033"/>
        <dbReference type="ChEBI" id="CHEBI:68438"/>
        <dbReference type="ChEBI" id="CHEBI:131725"/>
        <dbReference type="EC" id="4.99.1.9"/>
    </reaction>
    <physiologicalReaction direction="right-to-left" evidence="8">
        <dbReference type="Rhea" id="RHEA:49574"/>
    </physiologicalReaction>
</comment>
<comment type="pathway">
    <text evidence="9 10">Porphyrin-containing compound metabolism; protoheme biosynthesis; protoheme from protoporphyrin-IX: step 1/1.</text>
</comment>
<evidence type="ECO:0000256" key="10">
    <source>
        <dbReference type="RuleBase" id="RU000607"/>
    </source>
</evidence>
<dbReference type="CDD" id="cd00419">
    <property type="entry name" value="Ferrochelatase_C"/>
    <property type="match status" value="1"/>
</dbReference>
<evidence type="ECO:0000256" key="1">
    <source>
        <dbReference type="ARBA" id="ARBA00007718"/>
    </source>
</evidence>
<keyword evidence="5 9" id="KW-0350">Heme biosynthesis</keyword>
<dbReference type="InterPro" id="IPR033644">
    <property type="entry name" value="Ferrochelatase_C"/>
</dbReference>
<evidence type="ECO:0000256" key="8">
    <source>
        <dbReference type="ARBA" id="ARBA00024536"/>
    </source>
</evidence>
<evidence type="ECO:0000256" key="5">
    <source>
        <dbReference type="ARBA" id="ARBA00023133"/>
    </source>
</evidence>
<keyword evidence="2 9" id="KW-0963">Cytoplasm</keyword>
<dbReference type="RefSeq" id="WP_062147671.1">
    <property type="nucleotide sequence ID" value="NZ_CP012373.2"/>
</dbReference>
<dbReference type="Proteomes" id="UP000234271">
    <property type="component" value="Chromosome"/>
</dbReference>
<comment type="similarity">
    <text evidence="1 9 10">Belongs to the ferrochelatase family.</text>
</comment>
<dbReference type="EC" id="4.98.1.1" evidence="9 10"/>
<comment type="catalytic activity">
    <reaction evidence="9 10">
        <text>heme b + 2 H(+) = protoporphyrin IX + Fe(2+)</text>
        <dbReference type="Rhea" id="RHEA:22584"/>
        <dbReference type="ChEBI" id="CHEBI:15378"/>
        <dbReference type="ChEBI" id="CHEBI:29033"/>
        <dbReference type="ChEBI" id="CHEBI:57306"/>
        <dbReference type="ChEBI" id="CHEBI:60344"/>
        <dbReference type="EC" id="4.98.1.1"/>
    </reaction>
</comment>
<feature type="binding site" evidence="9">
    <location>
        <position position="292"/>
    </location>
    <ligand>
        <name>Fe(2+)</name>
        <dbReference type="ChEBI" id="CHEBI:29033"/>
    </ligand>
</feature>
<dbReference type="GO" id="GO:0005737">
    <property type="term" value="C:cytoplasm"/>
    <property type="evidence" value="ECO:0007669"/>
    <property type="project" value="UniProtKB-SubCell"/>
</dbReference>
<evidence type="ECO:0000256" key="6">
    <source>
        <dbReference type="ARBA" id="ARBA00023239"/>
    </source>
</evidence>
<evidence type="ECO:0000256" key="3">
    <source>
        <dbReference type="ARBA" id="ARBA00022723"/>
    </source>
</evidence>